<keyword evidence="3" id="KW-0804">Transcription</keyword>
<evidence type="ECO:0000259" key="4">
    <source>
        <dbReference type="PROSITE" id="PS50943"/>
    </source>
</evidence>
<gene>
    <name evidence="5" type="ORF">EGT71_22125</name>
</gene>
<name>A0A3R9EYM6_9ENTR</name>
<dbReference type="PROSITE" id="PS50943">
    <property type="entry name" value="HTH_CROC1"/>
    <property type="match status" value="1"/>
</dbReference>
<protein>
    <submittedName>
        <fullName evidence="5">XRE family transcriptional regulator</fullName>
    </submittedName>
</protein>
<evidence type="ECO:0000313" key="6">
    <source>
        <dbReference type="Proteomes" id="UP000275331"/>
    </source>
</evidence>
<keyword evidence="2" id="KW-0238">DNA-binding</keyword>
<dbReference type="PANTHER" id="PTHR40661">
    <property type="match status" value="1"/>
</dbReference>
<keyword evidence="1" id="KW-0805">Transcription regulation</keyword>
<dbReference type="Pfam" id="PF01381">
    <property type="entry name" value="HTH_3"/>
    <property type="match status" value="1"/>
</dbReference>
<dbReference type="CDD" id="cd00093">
    <property type="entry name" value="HTH_XRE"/>
    <property type="match status" value="1"/>
</dbReference>
<reference evidence="5 6" key="1">
    <citation type="submission" date="2018-10" db="EMBL/GenBank/DDBJ databases">
        <title>Transmission dynamics of multidrug resistant bacteria on intensive care unit surfaces.</title>
        <authorList>
            <person name="D'Souza A.W."/>
            <person name="Potter R.F."/>
            <person name="Wallace M."/>
            <person name="Shupe A."/>
            <person name="Patel S."/>
            <person name="Sun S."/>
            <person name="Gul D."/>
            <person name="Kwon J.H."/>
            <person name="Andleeb S."/>
            <person name="Burnham C.-A.D."/>
            <person name="Dantas G."/>
        </authorList>
    </citation>
    <scope>NUCLEOTIDE SEQUENCE [LARGE SCALE GENOMIC DNA]</scope>
    <source>
        <strain evidence="5 6">AS_373</strain>
    </source>
</reference>
<accession>A0A3R9EYM6</accession>
<dbReference type="PANTHER" id="PTHR40661:SF2">
    <property type="entry name" value="HTH-TYPE TRANSCRIPTIONAL REGULATOR PRTR"/>
    <property type="match status" value="1"/>
</dbReference>
<evidence type="ECO:0000313" key="5">
    <source>
        <dbReference type="EMBL" id="RSE22145.1"/>
    </source>
</evidence>
<comment type="caution">
    <text evidence="5">The sequence shown here is derived from an EMBL/GenBank/DDBJ whole genome shotgun (WGS) entry which is preliminary data.</text>
</comment>
<dbReference type="GO" id="GO:0003677">
    <property type="term" value="F:DNA binding"/>
    <property type="evidence" value="ECO:0007669"/>
    <property type="project" value="UniProtKB-KW"/>
</dbReference>
<dbReference type="Gene3D" id="2.10.109.10">
    <property type="entry name" value="Umud Fragment, subunit A"/>
    <property type="match status" value="1"/>
</dbReference>
<dbReference type="SMART" id="SM00530">
    <property type="entry name" value="HTH_XRE"/>
    <property type="match status" value="1"/>
</dbReference>
<dbReference type="Proteomes" id="UP000275331">
    <property type="component" value="Unassembled WGS sequence"/>
</dbReference>
<evidence type="ECO:0000256" key="3">
    <source>
        <dbReference type="ARBA" id="ARBA00023163"/>
    </source>
</evidence>
<feature type="domain" description="HTH cro/C1-type" evidence="4">
    <location>
        <begin position="8"/>
        <end position="62"/>
    </location>
</feature>
<dbReference type="AlphaFoldDB" id="A0A3R9EYM6"/>
<dbReference type="Gene3D" id="1.10.260.40">
    <property type="entry name" value="lambda repressor-like DNA-binding domains"/>
    <property type="match status" value="1"/>
</dbReference>
<dbReference type="OrthoDB" id="9791537at2"/>
<dbReference type="InterPro" id="IPR001387">
    <property type="entry name" value="Cro/C1-type_HTH"/>
</dbReference>
<dbReference type="SUPFAM" id="SSF51306">
    <property type="entry name" value="LexA/Signal peptidase"/>
    <property type="match status" value="1"/>
</dbReference>
<evidence type="ECO:0000256" key="1">
    <source>
        <dbReference type="ARBA" id="ARBA00023015"/>
    </source>
</evidence>
<dbReference type="InterPro" id="IPR036286">
    <property type="entry name" value="LexA/Signal_pep-like_sf"/>
</dbReference>
<dbReference type="InterPro" id="IPR010982">
    <property type="entry name" value="Lambda_DNA-bd_dom_sf"/>
</dbReference>
<sequence length="197" mass="21052">MKTIAERLKRAMLQADDISQTDLAESAGVSQPTIWKLLNGKSKKSKELPSIAAALGVNLEWLATGKGEMIGGDQVAAPRIDYSRLIPVWSDEGETGDYVTSPGDKPSKDWRAYKMKRNSGVAEAPAGSIIIVDTSIEPGTGDIVLAMMSGKVSAYRYVTGADGSGFLSVDDNRVPMASVSEDSLIGVAIYLIRDLRT</sequence>
<organism evidence="5 6">
    <name type="scientific">Atlantibacter subterraneus</name>
    <dbReference type="NCBI Taxonomy" id="255519"/>
    <lineage>
        <taxon>Bacteria</taxon>
        <taxon>Pseudomonadati</taxon>
        <taxon>Pseudomonadota</taxon>
        <taxon>Gammaproteobacteria</taxon>
        <taxon>Enterobacterales</taxon>
        <taxon>Enterobacteriaceae</taxon>
        <taxon>Atlantibacter</taxon>
    </lineage>
</organism>
<dbReference type="SUPFAM" id="SSF47413">
    <property type="entry name" value="lambda repressor-like DNA-binding domains"/>
    <property type="match status" value="1"/>
</dbReference>
<dbReference type="EMBL" id="RHXB01000020">
    <property type="protein sequence ID" value="RSE22145.1"/>
    <property type="molecule type" value="Genomic_DNA"/>
</dbReference>
<proteinExistence type="predicted"/>
<evidence type="ECO:0000256" key="2">
    <source>
        <dbReference type="ARBA" id="ARBA00023125"/>
    </source>
</evidence>